<feature type="compositionally biased region" description="Pro residues" evidence="8">
    <location>
        <begin position="233"/>
        <end position="243"/>
    </location>
</feature>
<dbReference type="InterPro" id="IPR056953">
    <property type="entry name" value="CUT_N"/>
</dbReference>
<evidence type="ECO:0000256" key="2">
    <source>
        <dbReference type="ARBA" id="ARBA00022460"/>
    </source>
</evidence>
<dbReference type="Pfam" id="PF25301">
    <property type="entry name" value="CUT_C"/>
    <property type="match status" value="1"/>
</dbReference>
<accession>A0A915CDZ7</accession>
<dbReference type="InterPro" id="IPR057475">
    <property type="entry name" value="CUT_C"/>
</dbReference>
<evidence type="ECO:0000313" key="11">
    <source>
        <dbReference type="Proteomes" id="UP000887569"/>
    </source>
</evidence>
<dbReference type="PANTHER" id="PTHR22907">
    <property type="entry name" value="GH04558P"/>
    <property type="match status" value="1"/>
</dbReference>
<comment type="subcellular location">
    <subcellularLocation>
        <location evidence="1">Cell membrane</location>
        <topology evidence="1">Single-pass type I membrane protein</topology>
    </subcellularLocation>
</comment>
<feature type="domain" description="ZP" evidence="10">
    <location>
        <begin position="398"/>
        <end position="655"/>
    </location>
</feature>
<feature type="compositionally biased region" description="Polar residues" evidence="8">
    <location>
        <begin position="279"/>
        <end position="299"/>
    </location>
</feature>
<evidence type="ECO:0000256" key="9">
    <source>
        <dbReference type="SAM" id="Phobius"/>
    </source>
</evidence>
<dbReference type="PROSITE" id="PS51034">
    <property type="entry name" value="ZP_2"/>
    <property type="match status" value="1"/>
</dbReference>
<evidence type="ECO:0000256" key="1">
    <source>
        <dbReference type="ARBA" id="ARBA00004251"/>
    </source>
</evidence>
<evidence type="ECO:0000256" key="6">
    <source>
        <dbReference type="ARBA" id="ARBA00022989"/>
    </source>
</evidence>
<dbReference type="Proteomes" id="UP000887569">
    <property type="component" value="Unplaced"/>
</dbReference>
<feature type="compositionally biased region" description="Polar residues" evidence="8">
    <location>
        <begin position="58"/>
        <end position="98"/>
    </location>
</feature>
<feature type="region of interest" description="Disordered" evidence="8">
    <location>
        <begin position="1"/>
        <end position="385"/>
    </location>
</feature>
<evidence type="ECO:0000313" key="12">
    <source>
        <dbReference type="WBParaSite" id="PgR131_g005_t01"/>
    </source>
</evidence>
<feature type="compositionally biased region" description="Polar residues" evidence="8">
    <location>
        <begin position="342"/>
        <end position="374"/>
    </location>
</feature>
<dbReference type="AlphaFoldDB" id="A0A915CDZ7"/>
<keyword evidence="6 9" id="KW-1133">Transmembrane helix</keyword>
<proteinExistence type="predicted"/>
<keyword evidence="2" id="KW-0193">Cuticle</keyword>
<keyword evidence="4 9" id="KW-0812">Transmembrane</keyword>
<evidence type="ECO:0000256" key="7">
    <source>
        <dbReference type="ARBA" id="ARBA00023136"/>
    </source>
</evidence>
<feature type="compositionally biased region" description="Polar residues" evidence="8">
    <location>
        <begin position="258"/>
        <end position="270"/>
    </location>
</feature>
<feature type="compositionally biased region" description="Polar residues" evidence="8">
    <location>
        <begin position="219"/>
        <end position="228"/>
    </location>
</feature>
<reference evidence="12" key="1">
    <citation type="submission" date="2022-11" db="UniProtKB">
        <authorList>
            <consortium name="WormBaseParasite"/>
        </authorList>
    </citation>
    <scope>IDENTIFICATION</scope>
</reference>
<organism evidence="11 12">
    <name type="scientific">Parascaris univalens</name>
    <name type="common">Nematode worm</name>
    <dbReference type="NCBI Taxonomy" id="6257"/>
    <lineage>
        <taxon>Eukaryota</taxon>
        <taxon>Metazoa</taxon>
        <taxon>Ecdysozoa</taxon>
        <taxon>Nematoda</taxon>
        <taxon>Chromadorea</taxon>
        <taxon>Rhabditida</taxon>
        <taxon>Spirurina</taxon>
        <taxon>Ascaridomorpha</taxon>
        <taxon>Ascaridoidea</taxon>
        <taxon>Ascarididae</taxon>
        <taxon>Parascaris</taxon>
    </lineage>
</organism>
<dbReference type="GO" id="GO:0005886">
    <property type="term" value="C:plasma membrane"/>
    <property type="evidence" value="ECO:0007669"/>
    <property type="project" value="UniProtKB-SubCell"/>
</dbReference>
<dbReference type="InterPro" id="IPR051962">
    <property type="entry name" value="Cuticlin"/>
</dbReference>
<dbReference type="WBParaSite" id="PgR131_g005_t01">
    <property type="protein sequence ID" value="PgR131_g005_t01"/>
    <property type="gene ID" value="PgR131_g005"/>
</dbReference>
<feature type="compositionally biased region" description="Low complexity" evidence="8">
    <location>
        <begin position="323"/>
        <end position="334"/>
    </location>
</feature>
<keyword evidence="7 9" id="KW-0472">Membrane</keyword>
<evidence type="ECO:0000259" key="10">
    <source>
        <dbReference type="PROSITE" id="PS51034"/>
    </source>
</evidence>
<keyword evidence="3" id="KW-1003">Cell membrane</keyword>
<dbReference type="Pfam" id="PF25057">
    <property type="entry name" value="CUT_N"/>
    <property type="match status" value="1"/>
</dbReference>
<feature type="compositionally biased region" description="Pro residues" evidence="8">
    <location>
        <begin position="206"/>
        <end position="215"/>
    </location>
</feature>
<evidence type="ECO:0000256" key="8">
    <source>
        <dbReference type="SAM" id="MobiDB-lite"/>
    </source>
</evidence>
<protein>
    <submittedName>
        <fullName evidence="12">Secreted peptide</fullName>
    </submittedName>
</protein>
<dbReference type="PANTHER" id="PTHR22907:SF46">
    <property type="entry name" value="ZP DOMAIN-CONTAINING PROTEIN"/>
    <property type="match status" value="1"/>
</dbReference>
<dbReference type="InterPro" id="IPR001507">
    <property type="entry name" value="ZP_dom"/>
</dbReference>
<evidence type="ECO:0000256" key="5">
    <source>
        <dbReference type="ARBA" id="ARBA00022729"/>
    </source>
</evidence>
<dbReference type="GO" id="GO:0042302">
    <property type="term" value="F:structural constituent of cuticle"/>
    <property type="evidence" value="ECO:0007669"/>
    <property type="project" value="UniProtKB-KW"/>
</dbReference>
<feature type="transmembrane region" description="Helical" evidence="9">
    <location>
        <begin position="731"/>
        <end position="754"/>
    </location>
</feature>
<name>A0A915CDZ7_PARUN</name>
<feature type="compositionally biased region" description="Polar residues" evidence="8">
    <location>
        <begin position="107"/>
        <end position="120"/>
    </location>
</feature>
<keyword evidence="11" id="KW-1185">Reference proteome</keyword>
<keyword evidence="5" id="KW-0732">Signal</keyword>
<sequence>MAQESLSPPPKFDTLSSNVPPEYTPSVATTAAEYGATDGPELSVPTDNPEYPLEMSLQPDSTPHQQQMSFQSPHTEASFSSFPPGETASTTPSYSINASKLPATPPFTETSEGYQSSGFYSPNPPIESVSVEKPRTESTPLQGSPWAPGPQGASPPAEAPLPEGYIDEYPYFSPTEELPQTVDQETMPPLQPPKPHLPSVKETTPPQQPSEPPQPLITVETTGFSPSSIAPEFPKPTPPPEQPELPQHTMAPGIPGVPQQTTVSTVQIYTPQKEVTFPPSHSETRPQQSTQYPRPSTIGSEKPFPPRGPAFPGKSFTPSEFKTPASSSSYSTSPPTRPSIGTLPQPSFPETQTSAYSVPSKFTTAQPSRIASTRPTPPLPFTPSKIVPNRIRGKAHVVCEEIGLQFRITTLFPFTGQIFAHDRKRVPGCVHTFAEAAVINITLPYQECGIRNIGERRAETQYHMQIIVVFEQNDGKSTIQSFIAQCQHQKVQYQKSTIPKRIEEALEELRLVPTKLEQKAPIPECVMRIVKEADHGHEGDGVEVDMVDLGQPMRIEWSLVPESDAYGFHVRNCTVRDRVNGDEHLVIDERGCSTDINIFGHPHYDTYHDVARVHWHAFKVPDNSQLSIRCSFEICSDISDSTSGITSCDSIPSPPFCPDLITSPSNSILFDYDGNLIRKRSISDAVRQQVHTDICLGDMNDKYCNSDELRASREKHLRMISSSERICVSRVWLSVCTGLSAWTTLLAIGVHGYCRLRRRRYLVKTAVQRCGLQRLSRNNDRCDATHNQRHSKIEITQTTTHL</sequence>
<dbReference type="SMART" id="SM00241">
    <property type="entry name" value="ZP"/>
    <property type="match status" value="1"/>
</dbReference>
<evidence type="ECO:0000256" key="3">
    <source>
        <dbReference type="ARBA" id="ARBA00022475"/>
    </source>
</evidence>
<evidence type="ECO:0000256" key="4">
    <source>
        <dbReference type="ARBA" id="ARBA00022692"/>
    </source>
</evidence>